<proteinExistence type="predicted"/>
<keyword evidence="2" id="KW-1185">Reference proteome</keyword>
<evidence type="ECO:0000313" key="2">
    <source>
        <dbReference type="Proteomes" id="UP000541185"/>
    </source>
</evidence>
<dbReference type="EMBL" id="JABBFX010000002">
    <property type="protein sequence ID" value="NML45929.1"/>
    <property type="molecule type" value="Genomic_DNA"/>
</dbReference>
<name>A0A848H8U6_9BURK</name>
<evidence type="ECO:0000313" key="1">
    <source>
        <dbReference type="EMBL" id="NML45929.1"/>
    </source>
</evidence>
<comment type="caution">
    <text evidence="1">The sequence shown here is derived from an EMBL/GenBank/DDBJ whole genome shotgun (WGS) entry which is preliminary data.</text>
</comment>
<protein>
    <submittedName>
        <fullName evidence="1">Uncharacterized protein</fullName>
    </submittedName>
</protein>
<gene>
    <name evidence="1" type="ORF">HHL11_19425</name>
</gene>
<dbReference type="AlphaFoldDB" id="A0A848H8U6"/>
<dbReference type="Proteomes" id="UP000541185">
    <property type="component" value="Unassembled WGS sequence"/>
</dbReference>
<reference evidence="1 2" key="1">
    <citation type="submission" date="2020-04" db="EMBL/GenBank/DDBJ databases">
        <title>Ramlibacter sp. G-1-2-2 isolated from soil.</title>
        <authorList>
            <person name="Dahal R.H."/>
        </authorList>
    </citation>
    <scope>NUCLEOTIDE SEQUENCE [LARGE SCALE GENOMIC DNA]</scope>
    <source>
        <strain evidence="1 2">G-1-2-2</strain>
    </source>
</reference>
<sequence>MSRQAFSLYGQRERHAQSDGLEGFIAEGGFAYQDDSHDSNTVARFLAVLLNFDAGPHPVSFVQELAASMKNVLEHCFCVPWPDVHRESKRLLEGFAPAVVNVVVRLPARSRLEPDALRTVNSTLAALVGSGGHRPGVVVGICANPHEWVELTQLRHFVAADLPYLERDTCALFKTVASMMAPVAIVEWDEEDLAQGLGDAHTPARLAHAVWEQEAEQLRFLSTEDGLRASEAPSVFVSAFLPDASINTTKKLMDAYRKQAGQGRACFSVTSGFFRQVHWLAHDSSHVVTICRQAANP</sequence>
<organism evidence="1 2">
    <name type="scientific">Ramlibacter agri</name>
    <dbReference type="NCBI Taxonomy" id="2728837"/>
    <lineage>
        <taxon>Bacteria</taxon>
        <taxon>Pseudomonadati</taxon>
        <taxon>Pseudomonadota</taxon>
        <taxon>Betaproteobacteria</taxon>
        <taxon>Burkholderiales</taxon>
        <taxon>Comamonadaceae</taxon>
        <taxon>Ramlibacter</taxon>
    </lineage>
</organism>
<dbReference type="RefSeq" id="WP_169420233.1">
    <property type="nucleotide sequence ID" value="NZ_JABBFX010000002.1"/>
</dbReference>
<accession>A0A848H8U6</accession>